<feature type="region of interest" description="Disordered" evidence="2">
    <location>
        <begin position="391"/>
        <end position="417"/>
    </location>
</feature>
<name>A0A6A4HWI9_9AGAR</name>
<feature type="region of interest" description="Disordered" evidence="2">
    <location>
        <begin position="1"/>
        <end position="157"/>
    </location>
</feature>
<feature type="region of interest" description="Disordered" evidence="2">
    <location>
        <begin position="263"/>
        <end position="374"/>
    </location>
</feature>
<dbReference type="OrthoDB" id="5576775at2759"/>
<feature type="domain" description="Hpc2-related" evidence="3">
    <location>
        <begin position="220"/>
        <end position="268"/>
    </location>
</feature>
<feature type="region of interest" description="Disordered" evidence="2">
    <location>
        <begin position="173"/>
        <end position="235"/>
    </location>
</feature>
<dbReference type="EMBL" id="ML769437">
    <property type="protein sequence ID" value="KAE9402243.1"/>
    <property type="molecule type" value="Genomic_DNA"/>
</dbReference>
<feature type="compositionally biased region" description="Low complexity" evidence="2">
    <location>
        <begin position="293"/>
        <end position="302"/>
    </location>
</feature>
<dbReference type="InterPro" id="IPR026947">
    <property type="entry name" value="UBN_middle_dom"/>
</dbReference>
<feature type="region of interest" description="Disordered" evidence="2">
    <location>
        <begin position="567"/>
        <end position="640"/>
    </location>
</feature>
<feature type="compositionally biased region" description="Basic and acidic residues" evidence="2">
    <location>
        <begin position="193"/>
        <end position="218"/>
    </location>
</feature>
<evidence type="ECO:0000313" key="6">
    <source>
        <dbReference type="Proteomes" id="UP000799118"/>
    </source>
</evidence>
<keyword evidence="6" id="KW-1185">Reference proteome</keyword>
<feature type="compositionally biased region" description="Low complexity" evidence="2">
    <location>
        <begin position="34"/>
        <end position="48"/>
    </location>
</feature>
<evidence type="ECO:0000313" key="5">
    <source>
        <dbReference type="EMBL" id="KAE9402243.1"/>
    </source>
</evidence>
<evidence type="ECO:0000256" key="2">
    <source>
        <dbReference type="SAM" id="MobiDB-lite"/>
    </source>
</evidence>
<dbReference type="Pfam" id="PF08729">
    <property type="entry name" value="HUN"/>
    <property type="match status" value="1"/>
</dbReference>
<feature type="domain" description="Ubinuclein middle" evidence="4">
    <location>
        <begin position="443"/>
        <end position="707"/>
    </location>
</feature>
<feature type="compositionally biased region" description="Basic and acidic residues" evidence="2">
    <location>
        <begin position="621"/>
        <end position="634"/>
    </location>
</feature>
<feature type="compositionally biased region" description="Basic and acidic residues" evidence="2">
    <location>
        <begin position="583"/>
        <end position="595"/>
    </location>
</feature>
<feature type="compositionally biased region" description="Polar residues" evidence="2">
    <location>
        <begin position="1"/>
        <end position="15"/>
    </location>
</feature>
<feature type="compositionally biased region" description="Acidic residues" evidence="2">
    <location>
        <begin position="395"/>
        <end position="409"/>
    </location>
</feature>
<dbReference type="Pfam" id="PF14075">
    <property type="entry name" value="UBN_AB"/>
    <property type="match status" value="1"/>
</dbReference>
<accession>A0A6A4HWI9</accession>
<evidence type="ECO:0008006" key="7">
    <source>
        <dbReference type="Google" id="ProtNLM"/>
    </source>
</evidence>
<protein>
    <recommendedName>
        <fullName evidence="7">Ubinuclein middle domain-containing protein</fullName>
    </recommendedName>
</protein>
<reference evidence="5" key="1">
    <citation type="journal article" date="2019" name="Environ. Microbiol.">
        <title>Fungal ecological strategies reflected in gene transcription - a case study of two litter decomposers.</title>
        <authorList>
            <person name="Barbi F."/>
            <person name="Kohler A."/>
            <person name="Barry K."/>
            <person name="Baskaran P."/>
            <person name="Daum C."/>
            <person name="Fauchery L."/>
            <person name="Ihrmark K."/>
            <person name="Kuo A."/>
            <person name="LaButti K."/>
            <person name="Lipzen A."/>
            <person name="Morin E."/>
            <person name="Grigoriev I.V."/>
            <person name="Henrissat B."/>
            <person name="Lindahl B."/>
            <person name="Martin F."/>
        </authorList>
    </citation>
    <scope>NUCLEOTIDE SEQUENCE</scope>
    <source>
        <strain evidence="5">JB14</strain>
    </source>
</reference>
<evidence type="ECO:0000259" key="3">
    <source>
        <dbReference type="Pfam" id="PF08729"/>
    </source>
</evidence>
<sequence>MSSASAPISPTTIVPSEQALGPSPNGAVDASPHSAGGESPTSSGAASSGEEEDDHDDEDGEVDENGAIVIEDDDDEDDGEDTPDDEQGPHITVKHEPSPPPNSIALPALLNKPPSSKPADKAESPLPPPTSTAAKPKSKAKVKARSPSPLPIAAPPLQTIRLSIKLGGPDNYAVDISGLAKATGQRPPTPVQKRNDENSDSEAERVAKEIEARTDADKPKKKKAKKNAATEYYDVSDPFIDDSELAVDDRKFFAQTKQQGFYVSSGEVALMKDRSPTKKPKSKKVVNAEAGPSSSQHPRSSSLGEGTKDAPIALVDDDDVGTHPSSSQTHPSENGHSKPNAGSGKKKTWLNKSQPGAASGSNSRSPSSAAQYGTGLKAPLTGNLAVMRKLNWIDPDPDPGEGGDGENEGYGDGAEKTGMKRKRVTYTTVVENGKKRKIVDISSFHPTLKASLQKLKDAIAAESWDQKGKFPPTIKPILAQVALLAVSLDEYDEHFFNLMPTLFPYNKFTMSKLIKRTIFTDHTKLLVQRQDALLGELKRQAEEGFPKAEEEWEKSVVAWDQRQKRLKADTGHDSGSAGGPTRHPTEDPETAHIDGLDEDNYPAATHPSLAGSALPATGAPHSEKAGKSSADKDAQPPAKKFRLTENMKAIVWELVLLSNECCRLENEKNTLEGSVMQVSEQGLRKVLYQKIVASFPPGWMSSGQISRDVSSLKKRLEKEIAEDQELLDGPVAAM</sequence>
<proteinExistence type="predicted"/>
<dbReference type="AlphaFoldDB" id="A0A6A4HWI9"/>
<organism evidence="5 6">
    <name type="scientific">Gymnopus androsaceus JB14</name>
    <dbReference type="NCBI Taxonomy" id="1447944"/>
    <lineage>
        <taxon>Eukaryota</taxon>
        <taxon>Fungi</taxon>
        <taxon>Dikarya</taxon>
        <taxon>Basidiomycota</taxon>
        <taxon>Agaricomycotina</taxon>
        <taxon>Agaricomycetes</taxon>
        <taxon>Agaricomycetidae</taxon>
        <taxon>Agaricales</taxon>
        <taxon>Marasmiineae</taxon>
        <taxon>Omphalotaceae</taxon>
        <taxon>Gymnopus</taxon>
    </lineage>
</organism>
<feature type="compositionally biased region" description="Polar residues" evidence="2">
    <location>
        <begin position="323"/>
        <end position="334"/>
    </location>
</feature>
<gene>
    <name evidence="5" type="ORF">BT96DRAFT_918425</name>
</gene>
<dbReference type="InterPro" id="IPR014840">
    <property type="entry name" value="HRD"/>
</dbReference>
<evidence type="ECO:0000256" key="1">
    <source>
        <dbReference type="ARBA" id="ARBA00022553"/>
    </source>
</evidence>
<dbReference type="Proteomes" id="UP000799118">
    <property type="component" value="Unassembled WGS sequence"/>
</dbReference>
<feature type="compositionally biased region" description="Acidic residues" evidence="2">
    <location>
        <begin position="49"/>
        <end position="86"/>
    </location>
</feature>
<feature type="compositionally biased region" description="Low complexity" evidence="2">
    <location>
        <begin position="355"/>
        <end position="370"/>
    </location>
</feature>
<evidence type="ECO:0000259" key="4">
    <source>
        <dbReference type="Pfam" id="PF14075"/>
    </source>
</evidence>
<keyword evidence="1" id="KW-0597">Phosphoprotein</keyword>